<name>A0A264VRQ9_PRORE</name>
<accession>A0A264VRQ9</accession>
<proteinExistence type="inferred from homology"/>
<keyword evidence="2" id="KW-0249">Electron transport</keyword>
<dbReference type="PROSITE" id="PS01065">
    <property type="entry name" value="ETF_BETA"/>
    <property type="match status" value="1"/>
</dbReference>
<dbReference type="Pfam" id="PF01012">
    <property type="entry name" value="ETF"/>
    <property type="match status" value="1"/>
</dbReference>
<dbReference type="CDD" id="cd01714">
    <property type="entry name" value="ETF_beta"/>
    <property type="match status" value="1"/>
</dbReference>
<dbReference type="PANTHER" id="PTHR21294">
    <property type="entry name" value="ELECTRON TRANSFER FLAVOPROTEIN BETA-SUBUNIT"/>
    <property type="match status" value="1"/>
</dbReference>
<dbReference type="STRING" id="587.RB151_007270"/>
<dbReference type="InterPro" id="IPR000049">
    <property type="entry name" value="ET-Flavoprotein_bsu_CS"/>
</dbReference>
<dbReference type="SMART" id="SM00893">
    <property type="entry name" value="ETF"/>
    <property type="match status" value="1"/>
</dbReference>
<dbReference type="PIRSF" id="PIRSF000090">
    <property type="entry name" value="Beta-ETF"/>
    <property type="match status" value="1"/>
</dbReference>
<dbReference type="AlphaFoldDB" id="A0A264VRQ9"/>
<dbReference type="RefSeq" id="WP_094961955.1">
    <property type="nucleotide sequence ID" value="NZ_JAFJXK010000033.1"/>
</dbReference>
<comment type="caution">
    <text evidence="5">The sequence shown here is derived from an EMBL/GenBank/DDBJ whole genome shotgun (WGS) entry which is preliminary data.</text>
</comment>
<evidence type="ECO:0000313" key="5">
    <source>
        <dbReference type="EMBL" id="OZS74014.1"/>
    </source>
</evidence>
<comment type="similarity">
    <text evidence="1">Belongs to the ETF beta-subunit/FixA family.</text>
</comment>
<evidence type="ECO:0000256" key="1">
    <source>
        <dbReference type="ARBA" id="ARBA00007557"/>
    </source>
</evidence>
<dbReference type="PANTHER" id="PTHR21294:SF17">
    <property type="entry name" value="PROTEIN FIXA"/>
    <property type="match status" value="1"/>
</dbReference>
<dbReference type="Proteomes" id="UP000216001">
    <property type="component" value="Unassembled WGS sequence"/>
</dbReference>
<protein>
    <recommendedName>
        <fullName evidence="3">Protein FixA</fullName>
    </recommendedName>
</protein>
<evidence type="ECO:0000256" key="2">
    <source>
        <dbReference type="ARBA" id="ARBA00022982"/>
    </source>
</evidence>
<dbReference type="FunFam" id="3.40.50.620:FF:000072">
    <property type="entry name" value="Protein FixA homolog"/>
    <property type="match status" value="1"/>
</dbReference>
<dbReference type="EMBL" id="NOWC01000016">
    <property type="protein sequence ID" value="OZS74014.1"/>
    <property type="molecule type" value="Genomic_DNA"/>
</dbReference>
<dbReference type="InterPro" id="IPR014729">
    <property type="entry name" value="Rossmann-like_a/b/a_fold"/>
</dbReference>
<keyword evidence="2" id="KW-0813">Transport</keyword>
<gene>
    <name evidence="5" type="ORF">CHI95_14115</name>
</gene>
<evidence type="ECO:0000313" key="6">
    <source>
        <dbReference type="Proteomes" id="UP000216001"/>
    </source>
</evidence>
<dbReference type="InterPro" id="IPR033948">
    <property type="entry name" value="ETF_beta_N"/>
</dbReference>
<dbReference type="GO" id="GO:0009055">
    <property type="term" value="F:electron transfer activity"/>
    <property type="evidence" value="ECO:0007669"/>
    <property type="project" value="InterPro"/>
</dbReference>
<dbReference type="SUPFAM" id="SSF52402">
    <property type="entry name" value="Adenine nucleotide alpha hydrolases-like"/>
    <property type="match status" value="1"/>
</dbReference>
<reference evidence="5 6" key="1">
    <citation type="submission" date="2017-07" db="EMBL/GenBank/DDBJ databases">
        <title>blaIMP-27 on transferable plasmids in Proteus mirabilis and Providencia rettgeri.</title>
        <authorList>
            <person name="Potter R."/>
        </authorList>
    </citation>
    <scope>NUCLEOTIDE SEQUENCE [LARGE SCALE GENOMIC DNA]</scope>
    <source>
        <strain evidence="5 6">PR1</strain>
    </source>
</reference>
<dbReference type="InterPro" id="IPR012255">
    <property type="entry name" value="ETF_b"/>
</dbReference>
<evidence type="ECO:0000256" key="3">
    <source>
        <dbReference type="ARBA" id="ARBA00040635"/>
    </source>
</evidence>
<sequence length="256" mass="27363">MNIITCYKSVPDEQDIIVNSSDGSLDFSRADTKISQYDLNAIETANQIKAQQVDSKVIALSIGGKALTNMKARKDVLSRGPDELVVVIDDQLEHALPHQTAITLGAAAQKVGFDLIICGDGSADLNAQQVSILLGETLQVPAINGVKNIVSITADTVIVERELEDEIETLSLPLPVIIAVTSDINVPVIPSMKAILGAAKKPVQAWTMADIGLDNVAALSSQSIAAPKQKVRQRIIIEGDGDDQIAQFAEHLRKII</sequence>
<feature type="domain" description="Electron transfer flavoprotein alpha/beta-subunit N-terminal" evidence="4">
    <location>
        <begin position="22"/>
        <end position="215"/>
    </location>
</feature>
<dbReference type="Gene3D" id="3.40.50.620">
    <property type="entry name" value="HUPs"/>
    <property type="match status" value="1"/>
</dbReference>
<dbReference type="NCBIfam" id="NF002888">
    <property type="entry name" value="PRK03359.1"/>
    <property type="match status" value="1"/>
</dbReference>
<evidence type="ECO:0000259" key="4">
    <source>
        <dbReference type="SMART" id="SM00893"/>
    </source>
</evidence>
<dbReference type="InterPro" id="IPR014730">
    <property type="entry name" value="ETF_a/b_N"/>
</dbReference>
<organism evidence="5 6">
    <name type="scientific">Providencia rettgeri</name>
    <dbReference type="NCBI Taxonomy" id="587"/>
    <lineage>
        <taxon>Bacteria</taxon>
        <taxon>Pseudomonadati</taxon>
        <taxon>Pseudomonadota</taxon>
        <taxon>Gammaproteobacteria</taxon>
        <taxon>Enterobacterales</taxon>
        <taxon>Morganellaceae</taxon>
        <taxon>Providencia</taxon>
    </lineage>
</organism>